<gene>
    <name evidence="2" type="ORF">A2573_02125</name>
</gene>
<evidence type="ECO:0000313" key="3">
    <source>
        <dbReference type="Proteomes" id="UP000177596"/>
    </source>
</evidence>
<dbReference type="InterPro" id="IPR012902">
    <property type="entry name" value="N_methyl_site"/>
</dbReference>
<evidence type="ECO:0000256" key="1">
    <source>
        <dbReference type="SAM" id="Phobius"/>
    </source>
</evidence>
<reference evidence="2 3" key="1">
    <citation type="journal article" date="2016" name="Nat. Commun.">
        <title>Thousands of microbial genomes shed light on interconnected biogeochemical processes in an aquifer system.</title>
        <authorList>
            <person name="Anantharaman K."/>
            <person name="Brown C.T."/>
            <person name="Hug L.A."/>
            <person name="Sharon I."/>
            <person name="Castelle C.J."/>
            <person name="Probst A.J."/>
            <person name="Thomas B.C."/>
            <person name="Singh A."/>
            <person name="Wilkins M.J."/>
            <person name="Karaoz U."/>
            <person name="Brodie E.L."/>
            <person name="Williams K.H."/>
            <person name="Hubbard S.S."/>
            <person name="Banfield J.F."/>
        </authorList>
    </citation>
    <scope>NUCLEOTIDE SEQUENCE [LARGE SCALE GENOMIC DNA]</scope>
</reference>
<comment type="caution">
    <text evidence="2">The sequence shown here is derived from an EMBL/GenBank/DDBJ whole genome shotgun (WGS) entry which is preliminary data.</text>
</comment>
<evidence type="ECO:0000313" key="2">
    <source>
        <dbReference type="EMBL" id="OGM88186.1"/>
    </source>
</evidence>
<accession>A0A1F8DII1</accession>
<keyword evidence="1" id="KW-0472">Membrane</keyword>
<dbReference type="AlphaFoldDB" id="A0A1F8DII1"/>
<evidence type="ECO:0008006" key="4">
    <source>
        <dbReference type="Google" id="ProtNLM"/>
    </source>
</evidence>
<sequence>MRNSKFKNSPDLSLLTFGYQRGQSLFELVVAIAISALIVVAMVSLATNSIKNSQFSKNKALASSYAQQATEWLRGERDSDFVAFKNNVELSMYPSKRCLNNLVWTINQCGSEIMDGTPFKREVIFKYSDGDTVINADITVSWTDSGGTHDVRSSTNFSNWQ</sequence>
<dbReference type="Pfam" id="PF07963">
    <property type="entry name" value="N_methyl"/>
    <property type="match status" value="1"/>
</dbReference>
<keyword evidence="1" id="KW-1133">Transmembrane helix</keyword>
<keyword evidence="1" id="KW-0812">Transmembrane</keyword>
<proteinExistence type="predicted"/>
<name>A0A1F8DII1_9BACT</name>
<dbReference type="EMBL" id="MGIL01000015">
    <property type="protein sequence ID" value="OGM88186.1"/>
    <property type="molecule type" value="Genomic_DNA"/>
</dbReference>
<feature type="transmembrane region" description="Helical" evidence="1">
    <location>
        <begin position="25"/>
        <end position="46"/>
    </location>
</feature>
<organism evidence="2 3">
    <name type="scientific">Candidatus Woesebacteria bacterium RIFOXYD1_FULL_43_18</name>
    <dbReference type="NCBI Taxonomy" id="1802551"/>
    <lineage>
        <taxon>Bacteria</taxon>
        <taxon>Candidatus Woeseibacteriota</taxon>
    </lineage>
</organism>
<protein>
    <recommendedName>
        <fullName evidence="4">Type II secretion system protein GspI C-terminal domain-containing protein</fullName>
    </recommendedName>
</protein>
<dbReference type="Proteomes" id="UP000177596">
    <property type="component" value="Unassembled WGS sequence"/>
</dbReference>